<comment type="caution">
    <text evidence="2">The sequence shown here is derived from an EMBL/GenBank/DDBJ whole genome shotgun (WGS) entry which is preliminary data.</text>
</comment>
<accession>A0A482VLW4</accession>
<dbReference type="InterPro" id="IPR032135">
    <property type="entry name" value="DUF4817"/>
</dbReference>
<sequence>MVNSQERCEIIFVYGECRTDFKQTIGVIQKRYPNVGYSLKIVKKVVRLFENTSSVVKLN</sequence>
<evidence type="ECO:0000259" key="1">
    <source>
        <dbReference type="Pfam" id="PF16087"/>
    </source>
</evidence>
<evidence type="ECO:0000313" key="3">
    <source>
        <dbReference type="Proteomes" id="UP000292052"/>
    </source>
</evidence>
<dbReference type="AlphaFoldDB" id="A0A482VLW4"/>
<reference evidence="2 3" key="1">
    <citation type="submission" date="2017-03" db="EMBL/GenBank/DDBJ databases">
        <title>Genome of the blue death feigning beetle - Asbolus verrucosus.</title>
        <authorList>
            <person name="Rider S.D."/>
        </authorList>
    </citation>
    <scope>NUCLEOTIDE SEQUENCE [LARGE SCALE GENOMIC DNA]</scope>
    <source>
        <strain evidence="2">Butters</strain>
        <tissue evidence="2">Head and leg muscle</tissue>
    </source>
</reference>
<dbReference type="Pfam" id="PF16087">
    <property type="entry name" value="DUF4817"/>
    <property type="match status" value="1"/>
</dbReference>
<protein>
    <recommendedName>
        <fullName evidence="1">DUF4817 domain-containing protein</fullName>
    </recommendedName>
</protein>
<gene>
    <name evidence="2" type="ORF">BDFB_008400</name>
</gene>
<dbReference type="EMBL" id="QDEB01086842">
    <property type="protein sequence ID" value="RZC33684.1"/>
    <property type="molecule type" value="Genomic_DNA"/>
</dbReference>
<feature type="domain" description="DUF4817" evidence="1">
    <location>
        <begin position="5"/>
        <end position="55"/>
    </location>
</feature>
<organism evidence="2 3">
    <name type="scientific">Asbolus verrucosus</name>
    <name type="common">Desert ironclad beetle</name>
    <dbReference type="NCBI Taxonomy" id="1661398"/>
    <lineage>
        <taxon>Eukaryota</taxon>
        <taxon>Metazoa</taxon>
        <taxon>Ecdysozoa</taxon>
        <taxon>Arthropoda</taxon>
        <taxon>Hexapoda</taxon>
        <taxon>Insecta</taxon>
        <taxon>Pterygota</taxon>
        <taxon>Neoptera</taxon>
        <taxon>Endopterygota</taxon>
        <taxon>Coleoptera</taxon>
        <taxon>Polyphaga</taxon>
        <taxon>Cucujiformia</taxon>
        <taxon>Tenebrionidae</taxon>
        <taxon>Pimeliinae</taxon>
        <taxon>Asbolus</taxon>
    </lineage>
</organism>
<dbReference type="Proteomes" id="UP000292052">
    <property type="component" value="Unassembled WGS sequence"/>
</dbReference>
<keyword evidence="3" id="KW-1185">Reference proteome</keyword>
<proteinExistence type="predicted"/>
<name>A0A482VLW4_ASBVE</name>
<evidence type="ECO:0000313" key="2">
    <source>
        <dbReference type="EMBL" id="RZC33684.1"/>
    </source>
</evidence>